<dbReference type="InterPro" id="IPR036890">
    <property type="entry name" value="HATPase_C_sf"/>
</dbReference>
<dbReference type="SUPFAM" id="SSF55874">
    <property type="entry name" value="ATPase domain of HSP90 chaperone/DNA topoisomerase II/histidine kinase"/>
    <property type="match status" value="1"/>
</dbReference>
<feature type="domain" description="Histidine kinase" evidence="5">
    <location>
        <begin position="1"/>
        <end position="104"/>
    </location>
</feature>
<evidence type="ECO:0000256" key="4">
    <source>
        <dbReference type="ARBA" id="ARBA00023012"/>
    </source>
</evidence>
<accession>A0A9D2MLD3</accession>
<evidence type="ECO:0000313" key="7">
    <source>
        <dbReference type="Proteomes" id="UP000823921"/>
    </source>
</evidence>
<name>A0A9D2MLD3_9FIRM</name>
<sequence>MKEIALHILDIAQNSISAKATLVDLTLSETPEAITFTIVDNGRGMSPELLAQVSDPFTTTRTTRKMGLGIPLLRMAVEQTGGSLTIDSTEGVGTTVTAQFRPAHIDCPPVGDMAGTITLLLQGTPQLELHYVHTIDNNRFQLTTEELRAQLGPEISLAEPEVILWIRDYLQEQEMLLRENKGMKA</sequence>
<reference evidence="6" key="1">
    <citation type="journal article" date="2021" name="PeerJ">
        <title>Extensive microbial diversity within the chicken gut microbiome revealed by metagenomics and culture.</title>
        <authorList>
            <person name="Gilroy R."/>
            <person name="Ravi A."/>
            <person name="Getino M."/>
            <person name="Pursley I."/>
            <person name="Horton D.L."/>
            <person name="Alikhan N.F."/>
            <person name="Baker D."/>
            <person name="Gharbi K."/>
            <person name="Hall N."/>
            <person name="Watson M."/>
            <person name="Adriaenssens E.M."/>
            <person name="Foster-Nyarko E."/>
            <person name="Jarju S."/>
            <person name="Secka A."/>
            <person name="Antonio M."/>
            <person name="Oren A."/>
            <person name="Chaudhuri R.R."/>
            <person name="La Ragione R."/>
            <person name="Hildebrand F."/>
            <person name="Pallen M.J."/>
        </authorList>
    </citation>
    <scope>NUCLEOTIDE SEQUENCE</scope>
    <source>
        <strain evidence="6">CHK192-8294</strain>
    </source>
</reference>
<gene>
    <name evidence="6" type="ORF">H9712_02415</name>
</gene>
<dbReference type="EC" id="2.7.13.3" evidence="2"/>
<dbReference type="Gene3D" id="3.30.565.10">
    <property type="entry name" value="Histidine kinase-like ATPase, C-terminal domain"/>
    <property type="match status" value="1"/>
</dbReference>
<protein>
    <recommendedName>
        <fullName evidence="2">histidine kinase</fullName>
        <ecNumber evidence="2">2.7.13.3</ecNumber>
    </recommendedName>
</protein>
<dbReference type="PROSITE" id="PS50109">
    <property type="entry name" value="HIS_KIN"/>
    <property type="match status" value="1"/>
</dbReference>
<dbReference type="AlphaFoldDB" id="A0A9D2MLD3"/>
<dbReference type="InterPro" id="IPR005467">
    <property type="entry name" value="His_kinase_dom"/>
</dbReference>
<evidence type="ECO:0000256" key="2">
    <source>
        <dbReference type="ARBA" id="ARBA00012438"/>
    </source>
</evidence>
<dbReference type="GO" id="GO:0005524">
    <property type="term" value="F:ATP binding"/>
    <property type="evidence" value="ECO:0007669"/>
    <property type="project" value="UniProtKB-KW"/>
</dbReference>
<keyword evidence="3" id="KW-0808">Transferase</keyword>
<dbReference type="GO" id="GO:0004673">
    <property type="term" value="F:protein histidine kinase activity"/>
    <property type="evidence" value="ECO:0007669"/>
    <property type="project" value="UniProtKB-EC"/>
</dbReference>
<keyword evidence="6" id="KW-0067">ATP-binding</keyword>
<evidence type="ECO:0000313" key="6">
    <source>
        <dbReference type="EMBL" id="HJB79816.1"/>
    </source>
</evidence>
<keyword evidence="3" id="KW-0418">Kinase</keyword>
<dbReference type="PANTHER" id="PTHR43065">
    <property type="entry name" value="SENSOR HISTIDINE KINASE"/>
    <property type="match status" value="1"/>
</dbReference>
<comment type="catalytic activity">
    <reaction evidence="1">
        <text>ATP + protein L-histidine = ADP + protein N-phospho-L-histidine.</text>
        <dbReference type="EC" id="2.7.13.3"/>
    </reaction>
</comment>
<dbReference type="EMBL" id="DWXO01000024">
    <property type="protein sequence ID" value="HJB79816.1"/>
    <property type="molecule type" value="Genomic_DNA"/>
</dbReference>
<dbReference type="InterPro" id="IPR003594">
    <property type="entry name" value="HATPase_dom"/>
</dbReference>
<comment type="caution">
    <text evidence="6">The sequence shown here is derived from an EMBL/GenBank/DDBJ whole genome shotgun (WGS) entry which is preliminary data.</text>
</comment>
<dbReference type="GO" id="GO:0000160">
    <property type="term" value="P:phosphorelay signal transduction system"/>
    <property type="evidence" value="ECO:0007669"/>
    <property type="project" value="UniProtKB-KW"/>
</dbReference>
<organism evidence="6 7">
    <name type="scientific">Candidatus Flavonifractor intestinigallinarum</name>
    <dbReference type="NCBI Taxonomy" id="2838586"/>
    <lineage>
        <taxon>Bacteria</taxon>
        <taxon>Bacillati</taxon>
        <taxon>Bacillota</taxon>
        <taxon>Clostridia</taxon>
        <taxon>Eubacteriales</taxon>
        <taxon>Oscillospiraceae</taxon>
        <taxon>Flavonifractor</taxon>
    </lineage>
</organism>
<dbReference type="Pfam" id="PF02518">
    <property type="entry name" value="HATPase_c"/>
    <property type="match status" value="1"/>
</dbReference>
<dbReference type="PRINTS" id="PR00344">
    <property type="entry name" value="BCTRLSENSOR"/>
</dbReference>
<keyword evidence="4" id="KW-0902">Two-component regulatory system</keyword>
<dbReference type="Proteomes" id="UP000823921">
    <property type="component" value="Unassembled WGS sequence"/>
</dbReference>
<reference evidence="6" key="2">
    <citation type="submission" date="2021-04" db="EMBL/GenBank/DDBJ databases">
        <authorList>
            <person name="Gilroy R."/>
        </authorList>
    </citation>
    <scope>NUCLEOTIDE SEQUENCE</scope>
    <source>
        <strain evidence="6">CHK192-8294</strain>
    </source>
</reference>
<evidence type="ECO:0000259" key="5">
    <source>
        <dbReference type="PROSITE" id="PS50109"/>
    </source>
</evidence>
<evidence type="ECO:0000256" key="1">
    <source>
        <dbReference type="ARBA" id="ARBA00000085"/>
    </source>
</evidence>
<dbReference type="SMART" id="SM00387">
    <property type="entry name" value="HATPase_c"/>
    <property type="match status" value="1"/>
</dbReference>
<dbReference type="InterPro" id="IPR004358">
    <property type="entry name" value="Sig_transdc_His_kin-like_C"/>
</dbReference>
<proteinExistence type="predicted"/>
<keyword evidence="6" id="KW-0547">Nucleotide-binding</keyword>
<evidence type="ECO:0000256" key="3">
    <source>
        <dbReference type="ARBA" id="ARBA00022777"/>
    </source>
</evidence>